<dbReference type="InterPro" id="IPR020449">
    <property type="entry name" value="Tscrpt_reg_AraC-type_HTH"/>
</dbReference>
<protein>
    <submittedName>
        <fullName evidence="6">AraC family transcriptional regulator</fullName>
    </submittedName>
</protein>
<dbReference type="EMBL" id="RAWG01000034">
    <property type="protein sequence ID" value="RKH45527.1"/>
    <property type="molecule type" value="Genomic_DNA"/>
</dbReference>
<dbReference type="PANTHER" id="PTHR46796">
    <property type="entry name" value="HTH-TYPE TRANSCRIPTIONAL ACTIVATOR RHAS-RELATED"/>
    <property type="match status" value="1"/>
</dbReference>
<keyword evidence="1" id="KW-0805">Transcription regulation</keyword>
<evidence type="ECO:0000313" key="7">
    <source>
        <dbReference type="Proteomes" id="UP000273405"/>
    </source>
</evidence>
<proteinExistence type="predicted"/>
<dbReference type="OrthoDB" id="5460636at2"/>
<dbReference type="GO" id="GO:0003700">
    <property type="term" value="F:DNA-binding transcription factor activity"/>
    <property type="evidence" value="ECO:0007669"/>
    <property type="project" value="InterPro"/>
</dbReference>
<dbReference type="PROSITE" id="PS01124">
    <property type="entry name" value="HTH_ARAC_FAMILY_2"/>
    <property type="match status" value="1"/>
</dbReference>
<dbReference type="Gene3D" id="1.10.10.60">
    <property type="entry name" value="Homeodomain-like"/>
    <property type="match status" value="2"/>
</dbReference>
<evidence type="ECO:0000313" key="6">
    <source>
        <dbReference type="EMBL" id="RKH45527.1"/>
    </source>
</evidence>
<dbReference type="Pfam" id="PF12833">
    <property type="entry name" value="HTH_18"/>
    <property type="match status" value="1"/>
</dbReference>
<evidence type="ECO:0000256" key="3">
    <source>
        <dbReference type="ARBA" id="ARBA00023159"/>
    </source>
</evidence>
<dbReference type="GO" id="GO:0043565">
    <property type="term" value="F:sequence-specific DNA binding"/>
    <property type="evidence" value="ECO:0007669"/>
    <property type="project" value="InterPro"/>
</dbReference>
<dbReference type="InterPro" id="IPR018062">
    <property type="entry name" value="HTH_AraC-typ_CS"/>
</dbReference>
<dbReference type="InterPro" id="IPR009057">
    <property type="entry name" value="Homeodomain-like_sf"/>
</dbReference>
<comment type="caution">
    <text evidence="6">The sequence shown here is derived from an EMBL/GenBank/DDBJ whole genome shotgun (WGS) entry which is preliminary data.</text>
</comment>
<dbReference type="InterPro" id="IPR037923">
    <property type="entry name" value="HTH-like"/>
</dbReference>
<keyword evidence="4" id="KW-0804">Transcription</keyword>
<dbReference type="Pfam" id="PF12852">
    <property type="entry name" value="Cupin_6"/>
    <property type="match status" value="1"/>
</dbReference>
<name>A0A3A8NMB9_9BACT</name>
<organism evidence="6 7">
    <name type="scientific">Corallococcus sicarius</name>
    <dbReference type="NCBI Taxonomy" id="2316726"/>
    <lineage>
        <taxon>Bacteria</taxon>
        <taxon>Pseudomonadati</taxon>
        <taxon>Myxococcota</taxon>
        <taxon>Myxococcia</taxon>
        <taxon>Myxococcales</taxon>
        <taxon>Cystobacterineae</taxon>
        <taxon>Myxococcaceae</taxon>
        <taxon>Corallococcus</taxon>
    </lineage>
</organism>
<evidence type="ECO:0000256" key="2">
    <source>
        <dbReference type="ARBA" id="ARBA00023125"/>
    </source>
</evidence>
<dbReference type="Proteomes" id="UP000273405">
    <property type="component" value="Unassembled WGS sequence"/>
</dbReference>
<dbReference type="RefSeq" id="WP_120624609.1">
    <property type="nucleotide sequence ID" value="NZ_RAWG01000034.1"/>
</dbReference>
<dbReference type="PRINTS" id="PR00032">
    <property type="entry name" value="HTHARAC"/>
</dbReference>
<keyword evidence="2" id="KW-0238">DNA-binding</keyword>
<keyword evidence="7" id="KW-1185">Reference proteome</keyword>
<dbReference type="InterPro" id="IPR032783">
    <property type="entry name" value="AraC_lig"/>
</dbReference>
<accession>A0A3A8NMB9</accession>
<dbReference type="InterPro" id="IPR050204">
    <property type="entry name" value="AraC_XylS_family_regulators"/>
</dbReference>
<dbReference type="PANTHER" id="PTHR46796:SF7">
    <property type="entry name" value="ARAC FAMILY TRANSCRIPTIONAL REGULATOR"/>
    <property type="match status" value="1"/>
</dbReference>
<evidence type="ECO:0000256" key="1">
    <source>
        <dbReference type="ARBA" id="ARBA00023015"/>
    </source>
</evidence>
<gene>
    <name evidence="6" type="ORF">D7X12_07700</name>
</gene>
<keyword evidence="3" id="KW-0010">Activator</keyword>
<feature type="domain" description="HTH araC/xylS-type" evidence="5">
    <location>
        <begin position="216"/>
        <end position="314"/>
    </location>
</feature>
<dbReference type="SMART" id="SM00342">
    <property type="entry name" value="HTH_ARAC"/>
    <property type="match status" value="1"/>
</dbReference>
<evidence type="ECO:0000256" key="4">
    <source>
        <dbReference type="ARBA" id="ARBA00023163"/>
    </source>
</evidence>
<dbReference type="SUPFAM" id="SSF51215">
    <property type="entry name" value="Regulatory protein AraC"/>
    <property type="match status" value="1"/>
</dbReference>
<dbReference type="SUPFAM" id="SSF46689">
    <property type="entry name" value="Homeodomain-like"/>
    <property type="match status" value="2"/>
</dbReference>
<sequence length="339" mass="37106">MDERDVWRSVDPLGEALHLLRMRGAFCCSSELSAPFGLALPAIPECMMFHVVTSGQCWLEVEGHDRILLQPGDLALVRQGSCHQLVSEPGATPAPLFDLPREAVSDRYEILRHGGTGAATKMVCGAVRFDHPTARHFVGLLPEVIRVAASNAPNPEWLHGTIRFMAAEAEALRPGGETVVTRLADILVIQTIRAWLAHAPEARTGWLGALQDPQVGRALVLIHRDPARDWTLAALAKEAAMSRSAFAARFTQRVGMPAMQYLVHWRMQVAASMLREEDAGLADVASRLGYQSEAAFSRAFKRCLGVAPGAFRRDAEAHEWVLPGSLEKVRAPGYNALQE</sequence>
<dbReference type="InterPro" id="IPR018060">
    <property type="entry name" value="HTH_AraC"/>
</dbReference>
<evidence type="ECO:0000259" key="5">
    <source>
        <dbReference type="PROSITE" id="PS01124"/>
    </source>
</evidence>
<reference evidence="7" key="1">
    <citation type="submission" date="2018-09" db="EMBL/GenBank/DDBJ databases">
        <authorList>
            <person name="Livingstone P.G."/>
            <person name="Whitworth D.E."/>
        </authorList>
    </citation>
    <scope>NUCLEOTIDE SEQUENCE [LARGE SCALE GENOMIC DNA]</scope>
    <source>
        <strain evidence="7">CA040B</strain>
    </source>
</reference>
<dbReference type="PROSITE" id="PS00041">
    <property type="entry name" value="HTH_ARAC_FAMILY_1"/>
    <property type="match status" value="1"/>
</dbReference>
<dbReference type="AlphaFoldDB" id="A0A3A8NMB9"/>